<dbReference type="GO" id="GO:0003755">
    <property type="term" value="F:peptidyl-prolyl cis-trans isomerase activity"/>
    <property type="evidence" value="ECO:0007669"/>
    <property type="project" value="UniProtKB-KW"/>
</dbReference>
<evidence type="ECO:0000256" key="5">
    <source>
        <dbReference type="PROSITE-ProRule" id="PRU00277"/>
    </source>
</evidence>
<evidence type="ECO:0000313" key="7">
    <source>
        <dbReference type="EMBL" id="KNE61790.1"/>
    </source>
</evidence>
<keyword evidence="8" id="KW-1185">Reference proteome</keyword>
<organism evidence="7 8">
    <name type="scientific">Allomyces macrogynus (strain ATCC 38327)</name>
    <name type="common">Allomyces javanicus var. macrogynus</name>
    <dbReference type="NCBI Taxonomy" id="578462"/>
    <lineage>
        <taxon>Eukaryota</taxon>
        <taxon>Fungi</taxon>
        <taxon>Fungi incertae sedis</taxon>
        <taxon>Blastocladiomycota</taxon>
        <taxon>Blastocladiomycetes</taxon>
        <taxon>Blastocladiales</taxon>
        <taxon>Blastocladiaceae</taxon>
        <taxon>Allomyces</taxon>
    </lineage>
</organism>
<sequence length="134" mass="14265">ETPVEEAPAKKAKAAEFTPTTTTLKGGLKVTDLTPADASAPRAKSGQYVQMRYIGKLTNGKVFDSNTKGQPFGFKLGKGEVISGWDQGIVGLAVGQRRKLVIPPKMAYGARGAPPEIPPNATLEFEVKLVAIRK</sequence>
<evidence type="ECO:0000259" key="6">
    <source>
        <dbReference type="PROSITE" id="PS50059"/>
    </source>
</evidence>
<dbReference type="Gene3D" id="3.10.50.40">
    <property type="match status" value="1"/>
</dbReference>
<keyword evidence="4 5" id="KW-0413">Isomerase</keyword>
<dbReference type="FunFam" id="3.10.50.40:FF:000006">
    <property type="entry name" value="Peptidyl-prolyl cis-trans isomerase"/>
    <property type="match status" value="1"/>
</dbReference>
<dbReference type="SUPFAM" id="SSF54534">
    <property type="entry name" value="FKBP-like"/>
    <property type="match status" value="1"/>
</dbReference>
<dbReference type="eggNOG" id="KOG0552">
    <property type="taxonomic scope" value="Eukaryota"/>
</dbReference>
<name>A0A0L0SHE1_ALLM3</name>
<dbReference type="GO" id="GO:0000785">
    <property type="term" value="C:chromatin"/>
    <property type="evidence" value="ECO:0007669"/>
    <property type="project" value="TreeGrafter"/>
</dbReference>
<feature type="domain" description="PPIase FKBP-type" evidence="6">
    <location>
        <begin position="46"/>
        <end position="133"/>
    </location>
</feature>
<dbReference type="InterPro" id="IPR046357">
    <property type="entry name" value="PPIase_dom_sf"/>
</dbReference>
<accession>A0A0L0SHE1</accession>
<dbReference type="OMA" id="WDEGFAG"/>
<dbReference type="STRING" id="578462.A0A0L0SHE1"/>
<dbReference type="OrthoDB" id="1902587at2759"/>
<comment type="catalytic activity">
    <reaction evidence="1 5">
        <text>[protein]-peptidylproline (omega=180) = [protein]-peptidylproline (omega=0)</text>
        <dbReference type="Rhea" id="RHEA:16237"/>
        <dbReference type="Rhea" id="RHEA-COMP:10747"/>
        <dbReference type="Rhea" id="RHEA-COMP:10748"/>
        <dbReference type="ChEBI" id="CHEBI:83833"/>
        <dbReference type="ChEBI" id="CHEBI:83834"/>
        <dbReference type="EC" id="5.2.1.8"/>
    </reaction>
</comment>
<dbReference type="PANTHER" id="PTHR43811">
    <property type="entry name" value="FKBP-TYPE PEPTIDYL-PROLYL CIS-TRANS ISOMERASE FKPA"/>
    <property type="match status" value="1"/>
</dbReference>
<dbReference type="Proteomes" id="UP000054350">
    <property type="component" value="Unassembled WGS sequence"/>
</dbReference>
<dbReference type="PROSITE" id="PS50059">
    <property type="entry name" value="FKBP_PPIASE"/>
    <property type="match status" value="1"/>
</dbReference>
<dbReference type="EMBL" id="GG745339">
    <property type="protein sequence ID" value="KNE61790.1"/>
    <property type="molecule type" value="Genomic_DNA"/>
</dbReference>
<dbReference type="AlphaFoldDB" id="A0A0L0SHE1"/>
<reference evidence="7 8" key="1">
    <citation type="submission" date="2009-11" db="EMBL/GenBank/DDBJ databases">
        <title>Annotation of Allomyces macrogynus ATCC 38327.</title>
        <authorList>
            <consortium name="The Broad Institute Genome Sequencing Platform"/>
            <person name="Russ C."/>
            <person name="Cuomo C."/>
            <person name="Burger G."/>
            <person name="Gray M.W."/>
            <person name="Holland P.W.H."/>
            <person name="King N."/>
            <person name="Lang F.B.F."/>
            <person name="Roger A.J."/>
            <person name="Ruiz-Trillo I."/>
            <person name="Young S.K."/>
            <person name="Zeng Q."/>
            <person name="Gargeya S."/>
            <person name="Fitzgerald M."/>
            <person name="Haas B."/>
            <person name="Abouelleil A."/>
            <person name="Alvarado L."/>
            <person name="Arachchi H.M."/>
            <person name="Berlin A."/>
            <person name="Chapman S.B."/>
            <person name="Gearin G."/>
            <person name="Goldberg J."/>
            <person name="Griggs A."/>
            <person name="Gujja S."/>
            <person name="Hansen M."/>
            <person name="Heiman D."/>
            <person name="Howarth C."/>
            <person name="Larimer J."/>
            <person name="Lui A."/>
            <person name="MacDonald P.J.P."/>
            <person name="McCowen C."/>
            <person name="Montmayeur A."/>
            <person name="Murphy C."/>
            <person name="Neiman D."/>
            <person name="Pearson M."/>
            <person name="Priest M."/>
            <person name="Roberts A."/>
            <person name="Saif S."/>
            <person name="Shea T."/>
            <person name="Sisk P."/>
            <person name="Stolte C."/>
            <person name="Sykes S."/>
            <person name="Wortman J."/>
            <person name="Nusbaum C."/>
            <person name="Birren B."/>
        </authorList>
    </citation>
    <scope>NUCLEOTIDE SEQUENCE [LARGE SCALE GENOMIC DNA]</scope>
    <source>
        <strain evidence="7 8">ATCC 38327</strain>
    </source>
</reference>
<reference evidence="8" key="2">
    <citation type="submission" date="2009-11" db="EMBL/GenBank/DDBJ databases">
        <title>The Genome Sequence of Allomyces macrogynus strain ATCC 38327.</title>
        <authorList>
            <consortium name="The Broad Institute Genome Sequencing Platform"/>
            <person name="Russ C."/>
            <person name="Cuomo C."/>
            <person name="Shea T."/>
            <person name="Young S.K."/>
            <person name="Zeng Q."/>
            <person name="Koehrsen M."/>
            <person name="Haas B."/>
            <person name="Borodovsky M."/>
            <person name="Guigo R."/>
            <person name="Alvarado L."/>
            <person name="Berlin A."/>
            <person name="Borenstein D."/>
            <person name="Chen Z."/>
            <person name="Engels R."/>
            <person name="Freedman E."/>
            <person name="Gellesch M."/>
            <person name="Goldberg J."/>
            <person name="Griggs A."/>
            <person name="Gujja S."/>
            <person name="Heiman D."/>
            <person name="Hepburn T."/>
            <person name="Howarth C."/>
            <person name="Jen D."/>
            <person name="Larson L."/>
            <person name="Lewis B."/>
            <person name="Mehta T."/>
            <person name="Park D."/>
            <person name="Pearson M."/>
            <person name="Roberts A."/>
            <person name="Saif S."/>
            <person name="Shenoy N."/>
            <person name="Sisk P."/>
            <person name="Stolte C."/>
            <person name="Sykes S."/>
            <person name="Walk T."/>
            <person name="White J."/>
            <person name="Yandava C."/>
            <person name="Burger G."/>
            <person name="Gray M.W."/>
            <person name="Holland P.W.H."/>
            <person name="King N."/>
            <person name="Lang F.B.F."/>
            <person name="Roger A.J."/>
            <person name="Ruiz-Trillo I."/>
            <person name="Lander E."/>
            <person name="Nusbaum C."/>
        </authorList>
    </citation>
    <scope>NUCLEOTIDE SEQUENCE [LARGE SCALE GENOMIC DNA]</scope>
    <source>
        <strain evidence="8">ATCC 38327</strain>
    </source>
</reference>
<evidence type="ECO:0000256" key="3">
    <source>
        <dbReference type="ARBA" id="ARBA00023110"/>
    </source>
</evidence>
<dbReference type="GO" id="GO:0005730">
    <property type="term" value="C:nucleolus"/>
    <property type="evidence" value="ECO:0007669"/>
    <property type="project" value="TreeGrafter"/>
</dbReference>
<dbReference type="PANTHER" id="PTHR43811:SF19">
    <property type="entry name" value="39 KDA FK506-BINDING NUCLEAR PROTEIN"/>
    <property type="match status" value="1"/>
</dbReference>
<evidence type="ECO:0000256" key="2">
    <source>
        <dbReference type="ARBA" id="ARBA00013194"/>
    </source>
</evidence>
<proteinExistence type="predicted"/>
<dbReference type="EC" id="5.2.1.8" evidence="2 5"/>
<dbReference type="VEuPathDB" id="FungiDB:AMAG_18772"/>
<gene>
    <name evidence="7" type="ORF">AMAG_18772</name>
</gene>
<evidence type="ECO:0000256" key="4">
    <source>
        <dbReference type="ARBA" id="ARBA00023235"/>
    </source>
</evidence>
<dbReference type="InterPro" id="IPR001179">
    <property type="entry name" value="PPIase_FKBP_dom"/>
</dbReference>
<evidence type="ECO:0000256" key="1">
    <source>
        <dbReference type="ARBA" id="ARBA00000971"/>
    </source>
</evidence>
<keyword evidence="3 5" id="KW-0697">Rotamase</keyword>
<evidence type="ECO:0000313" key="8">
    <source>
        <dbReference type="Proteomes" id="UP000054350"/>
    </source>
</evidence>
<protein>
    <recommendedName>
        <fullName evidence="2 5">peptidylprolyl isomerase</fullName>
        <ecNumber evidence="2 5">5.2.1.8</ecNumber>
    </recommendedName>
</protein>
<dbReference type="Pfam" id="PF00254">
    <property type="entry name" value="FKBP_C"/>
    <property type="match status" value="1"/>
</dbReference>
<feature type="non-terminal residue" evidence="7">
    <location>
        <position position="1"/>
    </location>
</feature>